<proteinExistence type="predicted"/>
<evidence type="ECO:0000313" key="2">
    <source>
        <dbReference type="Proteomes" id="UP001239111"/>
    </source>
</evidence>
<name>A0ACC2NA41_9HYME</name>
<protein>
    <submittedName>
        <fullName evidence="1">Uncharacterized protein</fullName>
    </submittedName>
</protein>
<gene>
    <name evidence="1" type="ORF">QAD02_009590</name>
</gene>
<dbReference type="Proteomes" id="UP001239111">
    <property type="component" value="Chromosome 4"/>
</dbReference>
<reference evidence="1" key="1">
    <citation type="submission" date="2023-04" db="EMBL/GenBank/DDBJ databases">
        <title>A chromosome-level genome assembly of the parasitoid wasp Eretmocerus hayati.</title>
        <authorList>
            <person name="Zhong Y."/>
            <person name="Liu S."/>
            <person name="Liu Y."/>
        </authorList>
    </citation>
    <scope>NUCLEOTIDE SEQUENCE</scope>
    <source>
        <strain evidence="1">ZJU_SS_LIU_2023</strain>
    </source>
</reference>
<evidence type="ECO:0000313" key="1">
    <source>
        <dbReference type="EMBL" id="KAJ8667927.1"/>
    </source>
</evidence>
<sequence length="502" mass="58102">MHYLYYTVASVTPLNDYSGRGPLKSCHDLKCQQFLQEISWESTGTLPPFAVLTGTLVGCRRRQPLTAIPSTSGYGAPFSRNEASTTREENQEQVRVSSFLSTADPSLVPGPSSSQESFPTEPPDIENRGASSGENVNWDFNSYSQSFPCKFCGRIFEKRHELRKHAICHSENRPFSCELCNQKSKRKQDLIDHMKSHSDDRPYACKLCDRSFKRKCDLGKHRKFHDAICPFSCELCGKGFMRKDKLNIHMKSHSDERPFTCETCGKKFKHKSILREHMNSHDIDRKPAGTCKICNKEILCKDNLRRHMKIHSDDRPFTCDVCNKSFKHKYTLERHMKTHTNDRPYQCKLCDQRFKRKDDLKKHMRIHTDLRTLKCEKCRKPFRSRIQLEQHRESHCTNGVGLETFSCGTYFQSFECDDDSIEHSWTHEQNFNMQEPETIVETTGELEQENTSEASNLVPMNVDRYLLVESTSIESTDHLEELNQSIEANDDLDPDLQVSVSQ</sequence>
<comment type="caution">
    <text evidence="1">The sequence shown here is derived from an EMBL/GenBank/DDBJ whole genome shotgun (WGS) entry which is preliminary data.</text>
</comment>
<keyword evidence="2" id="KW-1185">Reference proteome</keyword>
<dbReference type="EMBL" id="CM056744">
    <property type="protein sequence ID" value="KAJ8667927.1"/>
    <property type="molecule type" value="Genomic_DNA"/>
</dbReference>
<feature type="non-terminal residue" evidence="1">
    <location>
        <position position="502"/>
    </location>
</feature>
<organism evidence="1 2">
    <name type="scientific">Eretmocerus hayati</name>
    <dbReference type="NCBI Taxonomy" id="131215"/>
    <lineage>
        <taxon>Eukaryota</taxon>
        <taxon>Metazoa</taxon>
        <taxon>Ecdysozoa</taxon>
        <taxon>Arthropoda</taxon>
        <taxon>Hexapoda</taxon>
        <taxon>Insecta</taxon>
        <taxon>Pterygota</taxon>
        <taxon>Neoptera</taxon>
        <taxon>Endopterygota</taxon>
        <taxon>Hymenoptera</taxon>
        <taxon>Apocrita</taxon>
        <taxon>Proctotrupomorpha</taxon>
        <taxon>Chalcidoidea</taxon>
        <taxon>Aphelinidae</taxon>
        <taxon>Aphelininae</taxon>
        <taxon>Eretmocerus</taxon>
    </lineage>
</organism>
<accession>A0ACC2NA41</accession>